<dbReference type="EMBL" id="AZEH01000025">
    <property type="protein sequence ID" value="KRL05454.1"/>
    <property type="molecule type" value="Genomic_DNA"/>
</dbReference>
<feature type="transmembrane region" description="Helical" evidence="6">
    <location>
        <begin position="97"/>
        <end position="115"/>
    </location>
</feature>
<sequence length="295" mass="32392">MLREDNGRKKMQGLWNLKDNKTFWEYAGIALGTLVYTISLNYFLLPTRLGEGGVVGLTTMFYYTLGIPLYLTNFILNGILIVVGYRFLGKKTVIRSLWAIVCLTVFLKFPVIAVYHTDQTVIPTMVSGVLTGISMGIILRCGGTIAGSTILAKIANRYLGVQTGSATLFFDLGVAAPMVFIIGFQNTLLTILQLYIAAVLTNQFLARVGAKKAIFIISDSHESIAASLSNELHQGITVFKGRGFYSGKEQTMLYLVCTSPQLTKVVPIVESVDAKALIVVEHVRSVRGLQMHQLL</sequence>
<gene>
    <name evidence="8" type="ORF">FD46_GL000870</name>
</gene>
<dbReference type="PATRIC" id="fig|1423777.3.peg.892"/>
<reference evidence="8 9" key="1">
    <citation type="journal article" date="2015" name="Genome Announc.">
        <title>Expanding the biotechnology potential of lactobacilli through comparative genomics of 213 strains and associated genera.</title>
        <authorList>
            <person name="Sun Z."/>
            <person name="Harris H.M."/>
            <person name="McCann A."/>
            <person name="Guo C."/>
            <person name="Argimon S."/>
            <person name="Zhang W."/>
            <person name="Yang X."/>
            <person name="Jeffery I.B."/>
            <person name="Cooney J.C."/>
            <person name="Kagawa T.F."/>
            <person name="Liu W."/>
            <person name="Song Y."/>
            <person name="Salvetti E."/>
            <person name="Wrobel A."/>
            <person name="Rasinkangas P."/>
            <person name="Parkhill J."/>
            <person name="Rea M.C."/>
            <person name="O'Sullivan O."/>
            <person name="Ritari J."/>
            <person name="Douillard F.P."/>
            <person name="Paul Ross R."/>
            <person name="Yang R."/>
            <person name="Briner A.E."/>
            <person name="Felis G.E."/>
            <person name="de Vos W.M."/>
            <person name="Barrangou R."/>
            <person name="Klaenhammer T.R."/>
            <person name="Caufield P.W."/>
            <person name="Cui Y."/>
            <person name="Zhang H."/>
            <person name="O'Toole P.W."/>
        </authorList>
    </citation>
    <scope>NUCLEOTIDE SEQUENCE [LARGE SCALE GENOMIC DNA]</scope>
    <source>
        <strain evidence="8 9">DSM 19972</strain>
    </source>
</reference>
<evidence type="ECO:0000256" key="5">
    <source>
        <dbReference type="ARBA" id="ARBA00023136"/>
    </source>
</evidence>
<dbReference type="Pfam" id="PF02588">
    <property type="entry name" value="YitT_membrane"/>
    <property type="match status" value="1"/>
</dbReference>
<feature type="domain" description="DUF2179" evidence="7">
    <location>
        <begin position="235"/>
        <end position="288"/>
    </location>
</feature>
<dbReference type="Gene3D" id="3.30.70.120">
    <property type="match status" value="1"/>
</dbReference>
<feature type="transmembrane region" description="Helical" evidence="6">
    <location>
        <begin position="65"/>
        <end position="85"/>
    </location>
</feature>
<keyword evidence="3 6" id="KW-0812">Transmembrane</keyword>
<accession>A0A0R1MBH9</accession>
<keyword evidence="2" id="KW-1003">Cell membrane</keyword>
<dbReference type="InterPro" id="IPR019264">
    <property type="entry name" value="DUF2179"/>
</dbReference>
<dbReference type="PANTHER" id="PTHR33545:SF4">
    <property type="entry name" value="UPF0750 MEMBRANE PROTEIN YXKD"/>
    <property type="match status" value="1"/>
</dbReference>
<dbReference type="STRING" id="1423777.FD46_GL000870"/>
<dbReference type="PIRSF" id="PIRSF006483">
    <property type="entry name" value="Membrane_protein_YitT"/>
    <property type="match status" value="1"/>
</dbReference>
<feature type="transmembrane region" description="Helical" evidence="6">
    <location>
        <begin position="188"/>
        <end position="206"/>
    </location>
</feature>
<dbReference type="GO" id="GO:0005886">
    <property type="term" value="C:plasma membrane"/>
    <property type="evidence" value="ECO:0007669"/>
    <property type="project" value="UniProtKB-SubCell"/>
</dbReference>
<keyword evidence="5 6" id="KW-0472">Membrane</keyword>
<proteinExistence type="predicted"/>
<dbReference type="CDD" id="cd16380">
    <property type="entry name" value="YitT_C"/>
    <property type="match status" value="1"/>
</dbReference>
<name>A0A0R1MBH9_9LACO</name>
<keyword evidence="4 6" id="KW-1133">Transmembrane helix</keyword>
<dbReference type="InterPro" id="IPR051461">
    <property type="entry name" value="UPF0750_membrane"/>
</dbReference>
<evidence type="ECO:0000313" key="8">
    <source>
        <dbReference type="EMBL" id="KRL05454.1"/>
    </source>
</evidence>
<evidence type="ECO:0000256" key="1">
    <source>
        <dbReference type="ARBA" id="ARBA00004651"/>
    </source>
</evidence>
<evidence type="ECO:0000256" key="2">
    <source>
        <dbReference type="ARBA" id="ARBA00022475"/>
    </source>
</evidence>
<evidence type="ECO:0000256" key="4">
    <source>
        <dbReference type="ARBA" id="ARBA00022989"/>
    </source>
</evidence>
<feature type="transmembrane region" description="Helical" evidence="6">
    <location>
        <begin position="159"/>
        <end position="182"/>
    </location>
</feature>
<dbReference type="Pfam" id="PF10035">
    <property type="entry name" value="DUF2179"/>
    <property type="match status" value="1"/>
</dbReference>
<keyword evidence="9" id="KW-1185">Reference proteome</keyword>
<dbReference type="PANTHER" id="PTHR33545">
    <property type="entry name" value="UPF0750 MEMBRANE PROTEIN YITT-RELATED"/>
    <property type="match status" value="1"/>
</dbReference>
<comment type="subcellular location">
    <subcellularLocation>
        <location evidence="1">Cell membrane</location>
        <topology evidence="1">Multi-pass membrane protein</topology>
    </subcellularLocation>
</comment>
<comment type="caution">
    <text evidence="8">The sequence shown here is derived from an EMBL/GenBank/DDBJ whole genome shotgun (WGS) entry which is preliminary data.</text>
</comment>
<dbReference type="Proteomes" id="UP000051686">
    <property type="component" value="Unassembled WGS sequence"/>
</dbReference>
<organism evidence="8 9">
    <name type="scientific">Liquorilactobacillus oeni DSM 19972</name>
    <dbReference type="NCBI Taxonomy" id="1423777"/>
    <lineage>
        <taxon>Bacteria</taxon>
        <taxon>Bacillati</taxon>
        <taxon>Bacillota</taxon>
        <taxon>Bacilli</taxon>
        <taxon>Lactobacillales</taxon>
        <taxon>Lactobacillaceae</taxon>
        <taxon>Liquorilactobacillus</taxon>
    </lineage>
</organism>
<feature type="transmembrane region" description="Helical" evidence="6">
    <location>
        <begin position="23"/>
        <end position="45"/>
    </location>
</feature>
<evidence type="ECO:0000259" key="7">
    <source>
        <dbReference type="Pfam" id="PF10035"/>
    </source>
</evidence>
<dbReference type="InterPro" id="IPR015867">
    <property type="entry name" value="N-reg_PII/ATP_PRibTrfase_C"/>
</dbReference>
<dbReference type="InterPro" id="IPR003740">
    <property type="entry name" value="YitT"/>
</dbReference>
<evidence type="ECO:0000313" key="9">
    <source>
        <dbReference type="Proteomes" id="UP000051686"/>
    </source>
</evidence>
<dbReference type="AlphaFoldDB" id="A0A0R1MBH9"/>
<evidence type="ECO:0000256" key="3">
    <source>
        <dbReference type="ARBA" id="ARBA00022692"/>
    </source>
</evidence>
<feature type="transmembrane region" description="Helical" evidence="6">
    <location>
        <begin position="121"/>
        <end position="139"/>
    </location>
</feature>
<evidence type="ECO:0000256" key="6">
    <source>
        <dbReference type="SAM" id="Phobius"/>
    </source>
</evidence>
<protein>
    <recommendedName>
        <fullName evidence="7">DUF2179 domain-containing protein</fullName>
    </recommendedName>
</protein>